<comment type="caution">
    <text evidence="2">The sequence shown here is derived from an EMBL/GenBank/DDBJ whole genome shotgun (WGS) entry which is preliminary data.</text>
</comment>
<proteinExistence type="predicted"/>
<evidence type="ECO:0000313" key="2">
    <source>
        <dbReference type="EMBL" id="KAL3691183.1"/>
    </source>
</evidence>
<feature type="compositionally biased region" description="Polar residues" evidence="1">
    <location>
        <begin position="161"/>
        <end position="189"/>
    </location>
</feature>
<evidence type="ECO:0000256" key="1">
    <source>
        <dbReference type="SAM" id="MobiDB-lite"/>
    </source>
</evidence>
<feature type="region of interest" description="Disordered" evidence="1">
    <location>
        <begin position="140"/>
        <end position="303"/>
    </location>
</feature>
<feature type="compositionally biased region" description="Polar residues" evidence="1">
    <location>
        <begin position="376"/>
        <end position="388"/>
    </location>
</feature>
<dbReference type="AlphaFoldDB" id="A0ABD3HIE4"/>
<gene>
    <name evidence="2" type="ORF">R1sor_004834</name>
</gene>
<feature type="region of interest" description="Disordered" evidence="1">
    <location>
        <begin position="376"/>
        <end position="408"/>
    </location>
</feature>
<evidence type="ECO:0000313" key="3">
    <source>
        <dbReference type="Proteomes" id="UP001633002"/>
    </source>
</evidence>
<accession>A0ABD3HIE4</accession>
<feature type="region of interest" description="Disordered" evidence="1">
    <location>
        <begin position="43"/>
        <end position="98"/>
    </location>
</feature>
<feature type="compositionally biased region" description="Polar residues" evidence="1">
    <location>
        <begin position="211"/>
        <end position="222"/>
    </location>
</feature>
<dbReference type="Proteomes" id="UP001633002">
    <property type="component" value="Unassembled WGS sequence"/>
</dbReference>
<keyword evidence="3" id="KW-1185">Reference proteome</keyword>
<sequence>MPQSRAKAIAEGRLDPVTMEAFNSIPSPIALALASCPGSDELRKKKKNEFSPTPITPLSMYGLRKESPKLPDTSLLFATPKGVPKPSSSPPSPFPMITSRKDTLRVFDASPLCSLPSSGDHNFTQSRDMKVQTTEMELATSITLSEVPRSSPGGELDDSSEASQLTVTYEQRISETQASVSKPTSTNDSTEVDPTFLEQLKSIAGCASKEPTGSSSTTSFVDQTPRPDQCENRCNNPFKRKSMEEASSNSFHLTVHKIRSSSAGRDEGPSEYHFAEVSTLSRLRKTPTDEKECETTTSAKEVDLASPSSIVLSQYADGVEETPSSSVLTEISLNFEAAEVSPDLVASGRLSSSPPGLPSPAGKLSVKSRFISISKSTSIAQNGSSRSRGVTKLKAKPPSPANPPGGGILRFFKPVS</sequence>
<dbReference type="EMBL" id="JBJQOH010000003">
    <property type="protein sequence ID" value="KAL3691183.1"/>
    <property type="molecule type" value="Genomic_DNA"/>
</dbReference>
<name>A0ABD3HIE4_9MARC</name>
<protein>
    <submittedName>
        <fullName evidence="2">Uncharacterized protein</fullName>
    </submittedName>
</protein>
<reference evidence="2 3" key="1">
    <citation type="submission" date="2024-09" db="EMBL/GenBank/DDBJ databases">
        <title>Chromosome-scale assembly of Riccia sorocarpa.</title>
        <authorList>
            <person name="Paukszto L."/>
        </authorList>
    </citation>
    <scope>NUCLEOTIDE SEQUENCE [LARGE SCALE GENOMIC DNA]</scope>
    <source>
        <strain evidence="2">LP-2024</strain>
        <tissue evidence="2">Aerial parts of the thallus</tissue>
    </source>
</reference>
<feature type="compositionally biased region" description="Basic and acidic residues" evidence="1">
    <location>
        <begin position="264"/>
        <end position="274"/>
    </location>
</feature>
<organism evidence="2 3">
    <name type="scientific">Riccia sorocarpa</name>
    <dbReference type="NCBI Taxonomy" id="122646"/>
    <lineage>
        <taxon>Eukaryota</taxon>
        <taxon>Viridiplantae</taxon>
        <taxon>Streptophyta</taxon>
        <taxon>Embryophyta</taxon>
        <taxon>Marchantiophyta</taxon>
        <taxon>Marchantiopsida</taxon>
        <taxon>Marchantiidae</taxon>
        <taxon>Marchantiales</taxon>
        <taxon>Ricciaceae</taxon>
        <taxon>Riccia</taxon>
    </lineage>
</organism>